<reference evidence="2" key="4">
    <citation type="journal article" date="2016" name="Sci. Rep.">
        <title>Genomic epidemiology and global diversity of the emerging bacterial pathogen Elizabethkingia anophelis.</title>
        <authorList>
            <person name="Breurec S."/>
            <person name="Criscuolo A."/>
            <person name="Diancourt L."/>
            <person name="Rendueles O."/>
            <person name="Vandenbogaert M."/>
            <person name="Passet V."/>
            <person name="Caro V."/>
            <person name="Rocha E.P."/>
            <person name="Touchon M."/>
            <person name="Brisse S."/>
        </authorList>
    </citation>
    <scope>NUCLEOTIDE SEQUENCE</scope>
</reference>
<name>A0A455ZEW4_9FLAO</name>
<dbReference type="AlphaFoldDB" id="A0A455ZEW4"/>
<feature type="compositionally biased region" description="Low complexity" evidence="1">
    <location>
        <begin position="23"/>
        <end position="43"/>
    </location>
</feature>
<reference evidence="2" key="1">
    <citation type="journal article" date="2014" name="Genome Biol. Evol.">
        <title>Comparative genomic analysis of malaria mosquito vector-associated novel pathogen Elizabethkingia anophelis.</title>
        <authorList>
            <person name="Teo J."/>
            <person name="Tan S.Y."/>
            <person name="Liu Y."/>
            <person name="Tay M."/>
            <person name="Ding Y."/>
            <person name="Li Y."/>
            <person name="Kjelleberg S."/>
            <person name="Givskov M."/>
            <person name="Lin R.T."/>
            <person name="Yang L."/>
        </authorList>
    </citation>
    <scope>NUCLEOTIDE SEQUENCE</scope>
</reference>
<evidence type="ECO:0000256" key="1">
    <source>
        <dbReference type="SAM" id="MobiDB-lite"/>
    </source>
</evidence>
<sequence length="43" mass="5030">MKPYQGYISFNQNTGKLEFSFGNPTKKQQANQKNPNQLNQRKL</sequence>
<proteinExistence type="predicted"/>
<organism evidence="2">
    <name type="scientific">Elizabethkingia anophelis</name>
    <dbReference type="NCBI Taxonomy" id="1117645"/>
    <lineage>
        <taxon>Bacteria</taxon>
        <taxon>Pseudomonadati</taxon>
        <taxon>Bacteroidota</taxon>
        <taxon>Flavobacteriia</taxon>
        <taxon>Flavobacteriales</taxon>
        <taxon>Weeksellaceae</taxon>
        <taxon>Elizabethkingia</taxon>
    </lineage>
</organism>
<reference evidence="2" key="5">
    <citation type="journal article" date="2017" name="Genome Announc.">
        <title>Complete Circularized Genome Sequences of Four Strains of Elizabethkingia anophelis, Including Two Novel Strains Isolated from Wild-Caught Anopheles sinensis.</title>
        <authorList>
            <person name="Pei D."/>
            <person name="Nicholson A.C."/>
            <person name="Jiang J."/>
            <person name="Chen H."/>
            <person name="Whitney A.M."/>
            <person name="Villarma A."/>
            <person name="Bell M."/>
            <person name="Humrighouse B."/>
            <person name="Rowe L.A."/>
            <person name="Sheth M."/>
            <person name="Batra D."/>
            <person name="Juieng P."/>
            <person name="Loparev V.N."/>
            <person name="McQuiston J.R."/>
            <person name="Lan Y."/>
            <person name="Ma Y."/>
            <person name="Xu J."/>
        </authorList>
    </citation>
    <scope>NUCLEOTIDE SEQUENCE</scope>
</reference>
<gene>
    <name evidence="2" type="primary">ICEEaII(7)_F3543_72620_72489</name>
</gene>
<evidence type="ECO:0000313" key="2">
    <source>
        <dbReference type="EMBL" id="DAC75215.1"/>
    </source>
</evidence>
<dbReference type="EMBL" id="BK010601">
    <property type="protein sequence ID" value="DAC75215.1"/>
    <property type="molecule type" value="Genomic_DNA"/>
</dbReference>
<reference evidence="2" key="6">
    <citation type="journal article" date="2017" name="Nat. Commun.">
        <title>Evolutionary dynamics and genomic features of the Elizabethkingia anophelis 2015 to 2016 Wisconsin outbreak strain.</title>
        <authorList>
            <person name="Perrin A."/>
            <person name="Larsonneur E."/>
            <person name="Nicholson A.C."/>
            <person name="Edwards D.J."/>
            <person name="Gundlach K.M."/>
            <person name="Whitney A.M."/>
            <person name="Gulvik C.A."/>
            <person name="Bell M.E."/>
            <person name="Rendueles O."/>
            <person name="Cury J."/>
            <person name="Hugon P."/>
            <person name="Clermont D."/>
            <person name="Enouf V."/>
            <person name="Loparev V."/>
            <person name="Juieng P."/>
            <person name="Monson T."/>
            <person name="Warshauer D."/>
            <person name="Elbadawi L.I."/>
            <person name="Walters M.S."/>
            <person name="Crist M.B."/>
            <person name="Noble-Wang J."/>
            <person name="Borlaug G."/>
            <person name="Rocha E.P.C."/>
            <person name="Criscuolo A."/>
            <person name="Touchon M."/>
            <person name="Davis J.P."/>
            <person name="Holt K.E."/>
            <person name="McQuiston J.R."/>
            <person name="Brisse S."/>
        </authorList>
    </citation>
    <scope>NUCLEOTIDE SEQUENCE</scope>
</reference>
<reference evidence="2" key="8">
    <citation type="journal article" date="2018" name="J. ISSAAS">
        <title>In Silico Identification of Three Types of Integrative and Conjugative Elements (ICEs) in Elizabethkingia anophelis Strains Isolated from Around the World.</title>
        <authorList>
            <person name="Xu J."/>
            <person name="Pei D."/>
            <person name="Nicholson A."/>
            <person name="Lan Y."/>
            <person name="Xia Q."/>
        </authorList>
    </citation>
    <scope>NUCLEOTIDE SEQUENCE</scope>
</reference>
<accession>A0A455ZEW4</accession>
<reference evidence="2" key="7">
    <citation type="journal article" date="2017" name="Sci. Rep.">
        <title>Genomic features, phylogenetic relationships, and comparative genomics of Elizabethkingia anophelis strain EM361-97 isolated in Taiwan.</title>
        <authorList>
            <person name="Lin J.N."/>
            <person name="Lai C.H."/>
            <person name="Yang C.H."/>
            <person name="Huang Y.H."/>
            <person name="Lin H.H."/>
        </authorList>
    </citation>
    <scope>NUCLEOTIDE SEQUENCE</scope>
</reference>
<reference evidence="2" key="2">
    <citation type="journal article" date="2014" name="PLoS ONE">
        <title>Insights from the genome annotation of Elizabethkingia anophelis from the malaria vector Anopheles gambiae.</title>
        <authorList>
            <person name="Kukutla P."/>
            <person name="Lindberg B.G."/>
            <person name="Pei D."/>
            <person name="Rayl M."/>
            <person name="Yu W."/>
            <person name="Steritz M."/>
            <person name="Faye I."/>
            <person name="Xu J."/>
        </authorList>
    </citation>
    <scope>NUCLEOTIDE SEQUENCE</scope>
</reference>
<reference evidence="2" key="3">
    <citation type="journal article" date="2016" name="Genome Announc.">
        <title>Complete Genome Sequences of Four Strains from the 2015-2016 Elizabethkingia anophelis Outbreak.</title>
        <authorList>
            <person name="Nicholson A.C."/>
            <person name="Whitney A.M."/>
            <person name="Emery B.D."/>
            <person name="Bell M.E."/>
            <person name="Gartin J.T."/>
            <person name="Humrighouse B.W."/>
            <person name="Loparev V.N."/>
            <person name="Batra D."/>
            <person name="Sheth M."/>
            <person name="Rowe L.A."/>
            <person name="Juieng P."/>
            <person name="Knipe K."/>
            <person name="Gulvik C."/>
            <person name="McQuiston J.R."/>
        </authorList>
    </citation>
    <scope>NUCLEOTIDE SEQUENCE</scope>
</reference>
<feature type="region of interest" description="Disordered" evidence="1">
    <location>
        <begin position="18"/>
        <end position="43"/>
    </location>
</feature>
<protein>
    <submittedName>
        <fullName evidence="2">Uncharacterized protein</fullName>
    </submittedName>
</protein>